<dbReference type="STRING" id="1206085.SAMN05443575_0851"/>
<dbReference type="InterPro" id="IPR011576">
    <property type="entry name" value="Pyridox_Oxase_N"/>
</dbReference>
<dbReference type="GO" id="GO:0005829">
    <property type="term" value="C:cytosol"/>
    <property type="evidence" value="ECO:0007669"/>
    <property type="project" value="TreeGrafter"/>
</dbReference>
<keyword evidence="1" id="KW-0560">Oxidoreductase</keyword>
<protein>
    <submittedName>
        <fullName evidence="3">PPOX class probable F420-dependent enzyme</fullName>
    </submittedName>
</protein>
<gene>
    <name evidence="3" type="ORF">SAMN05443575_0851</name>
</gene>
<reference evidence="3 4" key="1">
    <citation type="submission" date="2016-11" db="EMBL/GenBank/DDBJ databases">
        <authorList>
            <person name="Jaros S."/>
            <person name="Januszkiewicz K."/>
            <person name="Wedrychowicz H."/>
        </authorList>
    </citation>
    <scope>NUCLEOTIDE SEQUENCE [LARGE SCALE GENOMIC DNA]</scope>
    <source>
        <strain evidence="3 4">DSM 45627</strain>
    </source>
</reference>
<evidence type="ECO:0000256" key="1">
    <source>
        <dbReference type="ARBA" id="ARBA00023002"/>
    </source>
</evidence>
<dbReference type="EMBL" id="FQVU01000001">
    <property type="protein sequence ID" value="SHF76880.1"/>
    <property type="molecule type" value="Genomic_DNA"/>
</dbReference>
<keyword evidence="4" id="KW-1185">Reference proteome</keyword>
<organism evidence="3 4">
    <name type="scientific">Jatrophihabitans endophyticus</name>
    <dbReference type="NCBI Taxonomy" id="1206085"/>
    <lineage>
        <taxon>Bacteria</taxon>
        <taxon>Bacillati</taxon>
        <taxon>Actinomycetota</taxon>
        <taxon>Actinomycetes</taxon>
        <taxon>Jatrophihabitantales</taxon>
        <taxon>Jatrophihabitantaceae</taxon>
        <taxon>Jatrophihabitans</taxon>
    </lineage>
</organism>
<accession>A0A1M5ECJ2</accession>
<evidence type="ECO:0000313" key="3">
    <source>
        <dbReference type="EMBL" id="SHF76880.1"/>
    </source>
</evidence>
<dbReference type="PANTHER" id="PTHR35176">
    <property type="entry name" value="HEME OXYGENASE HI_0854-RELATED"/>
    <property type="match status" value="1"/>
</dbReference>
<dbReference type="NCBIfam" id="TIGR03618">
    <property type="entry name" value="Rv1155_F420"/>
    <property type="match status" value="1"/>
</dbReference>
<dbReference type="SUPFAM" id="SSF50475">
    <property type="entry name" value="FMN-binding split barrel"/>
    <property type="match status" value="1"/>
</dbReference>
<evidence type="ECO:0000313" key="4">
    <source>
        <dbReference type="Proteomes" id="UP000186132"/>
    </source>
</evidence>
<dbReference type="AlphaFoldDB" id="A0A1M5ECJ2"/>
<dbReference type="Gene3D" id="2.30.110.10">
    <property type="entry name" value="Electron Transport, Fmn-binding Protein, Chain A"/>
    <property type="match status" value="1"/>
</dbReference>
<dbReference type="InterPro" id="IPR012349">
    <property type="entry name" value="Split_barrel_FMN-bd"/>
</dbReference>
<dbReference type="InterPro" id="IPR019920">
    <property type="entry name" value="F420-binding_dom_put"/>
</dbReference>
<dbReference type="GO" id="GO:0016627">
    <property type="term" value="F:oxidoreductase activity, acting on the CH-CH group of donors"/>
    <property type="evidence" value="ECO:0007669"/>
    <property type="project" value="TreeGrafter"/>
</dbReference>
<sequence length="136" mass="15167">MDAGAARDFLRDNHHAVLATFRTDGRPQLSPVTAAVDAEGRVVVSTRETAMKVRHLRRDPRVGLTAFVDAFYGDWIQVEGTAEIVALPEAMELLVEYYRLVSGEHPDWDDYRAAMARDQRVVIRFAIERAGPNASG</sequence>
<dbReference type="GO" id="GO:0070967">
    <property type="term" value="F:coenzyme F420 binding"/>
    <property type="evidence" value="ECO:0007669"/>
    <property type="project" value="TreeGrafter"/>
</dbReference>
<evidence type="ECO:0000259" key="2">
    <source>
        <dbReference type="Pfam" id="PF01243"/>
    </source>
</evidence>
<dbReference type="OrthoDB" id="1094370at2"/>
<dbReference type="PANTHER" id="PTHR35176:SF2">
    <property type="entry name" value="F420H(2)-DEPENDENT REDUCTASE RV1155"/>
    <property type="match status" value="1"/>
</dbReference>
<dbReference type="InterPro" id="IPR052019">
    <property type="entry name" value="F420H2_bilvrd_red/Heme_oxyg"/>
</dbReference>
<feature type="domain" description="Pyridoxamine 5'-phosphate oxidase N-terminal" evidence="2">
    <location>
        <begin position="5"/>
        <end position="130"/>
    </location>
</feature>
<dbReference type="Pfam" id="PF01243">
    <property type="entry name" value="PNPOx_N"/>
    <property type="match status" value="1"/>
</dbReference>
<name>A0A1M5ECJ2_9ACTN</name>
<proteinExistence type="predicted"/>
<dbReference type="Proteomes" id="UP000186132">
    <property type="component" value="Unassembled WGS sequence"/>
</dbReference>
<dbReference type="RefSeq" id="WP_073386274.1">
    <property type="nucleotide sequence ID" value="NZ_FQVU01000001.1"/>
</dbReference>